<dbReference type="EMBL" id="CH473968">
    <property type="protein sequence ID" value="EDL80521.1"/>
    <property type="molecule type" value="Genomic_DNA"/>
</dbReference>
<proteinExistence type="predicted"/>
<organism evidence="1 2">
    <name type="scientific">Rattus norvegicus</name>
    <name type="common">Rat</name>
    <dbReference type="NCBI Taxonomy" id="10116"/>
    <lineage>
        <taxon>Eukaryota</taxon>
        <taxon>Metazoa</taxon>
        <taxon>Chordata</taxon>
        <taxon>Craniata</taxon>
        <taxon>Vertebrata</taxon>
        <taxon>Euteleostomi</taxon>
        <taxon>Mammalia</taxon>
        <taxon>Eutheria</taxon>
        <taxon>Euarchontoglires</taxon>
        <taxon>Glires</taxon>
        <taxon>Rodentia</taxon>
        <taxon>Myomorpha</taxon>
        <taxon>Muroidea</taxon>
        <taxon>Muridae</taxon>
        <taxon>Murinae</taxon>
        <taxon>Rattus</taxon>
    </lineage>
</organism>
<evidence type="ECO:0000313" key="1">
    <source>
        <dbReference type="EMBL" id="EDL80521.1"/>
    </source>
</evidence>
<accession>A6ISH0</accession>
<evidence type="ECO:0000313" key="2">
    <source>
        <dbReference type="Proteomes" id="UP000234681"/>
    </source>
</evidence>
<name>A6ISH0_RAT</name>
<gene>
    <name evidence="1" type="ORF">rCG_31043</name>
</gene>
<reference evidence="2" key="1">
    <citation type="submission" date="2005-09" db="EMBL/GenBank/DDBJ databases">
        <authorList>
            <person name="Mural R.J."/>
            <person name="Li P.W."/>
            <person name="Adams M.D."/>
            <person name="Amanatides P.G."/>
            <person name="Baden-Tillson H."/>
            <person name="Barnstead M."/>
            <person name="Chin S.H."/>
            <person name="Dew I."/>
            <person name="Evans C.A."/>
            <person name="Ferriera S."/>
            <person name="Flanigan M."/>
            <person name="Fosler C."/>
            <person name="Glodek A."/>
            <person name="Gu Z."/>
            <person name="Holt R.A."/>
            <person name="Jennings D."/>
            <person name="Kraft C.L."/>
            <person name="Lu F."/>
            <person name="Nguyen T."/>
            <person name="Nusskern D.R."/>
            <person name="Pfannkoch C.M."/>
            <person name="Sitter C."/>
            <person name="Sutton G.G."/>
            <person name="Venter J.C."/>
            <person name="Wang Z."/>
            <person name="Woodage T."/>
            <person name="Zheng X.H."/>
            <person name="Zhong F."/>
        </authorList>
    </citation>
    <scope>NUCLEOTIDE SEQUENCE [LARGE SCALE GENOMIC DNA]</scope>
    <source>
        <strain>BN</strain>
        <strain evidence="2">Sprague-Dawley</strain>
    </source>
</reference>
<dbReference type="AlphaFoldDB" id="A6ISH0"/>
<sequence>MLAIKWEGIYGSWSLRELETMDNTISWQKDSRGTQISKFRAVLYVFLQCQGPVVYTEHVVA</sequence>
<protein>
    <submittedName>
        <fullName evidence="1">RCG31043</fullName>
    </submittedName>
</protein>
<dbReference type="Proteomes" id="UP000234681">
    <property type="component" value="Chromosome 5"/>
</dbReference>